<protein>
    <submittedName>
        <fullName evidence="8">2OG-Fe(II) oxygenase</fullName>
    </submittedName>
</protein>
<dbReference type="AlphaFoldDB" id="A0A2U2BVW4"/>
<evidence type="ECO:0000256" key="4">
    <source>
        <dbReference type="ARBA" id="ARBA00022964"/>
    </source>
</evidence>
<comment type="caution">
    <text evidence="8">The sequence shown here is derived from an EMBL/GenBank/DDBJ whole genome shotgun (WGS) entry which is preliminary data.</text>
</comment>
<keyword evidence="9" id="KW-1185">Reference proteome</keyword>
<accession>A0A2U2BVW4</accession>
<evidence type="ECO:0000256" key="3">
    <source>
        <dbReference type="ARBA" id="ARBA00022896"/>
    </source>
</evidence>
<keyword evidence="2" id="KW-0479">Metal-binding</keyword>
<evidence type="ECO:0000313" key="8">
    <source>
        <dbReference type="EMBL" id="PWE18165.1"/>
    </source>
</evidence>
<dbReference type="InterPro" id="IPR051842">
    <property type="entry name" value="uS12_prolyl_hydroxylase"/>
</dbReference>
<dbReference type="GO" id="GO:0031418">
    <property type="term" value="F:L-ascorbic acid binding"/>
    <property type="evidence" value="ECO:0007669"/>
    <property type="project" value="UniProtKB-KW"/>
</dbReference>
<comment type="cofactor">
    <cofactor evidence="1">
        <name>L-ascorbate</name>
        <dbReference type="ChEBI" id="CHEBI:38290"/>
    </cofactor>
</comment>
<organism evidence="8 9">
    <name type="scientific">Marinicauda salina</name>
    <dbReference type="NCBI Taxonomy" id="2135793"/>
    <lineage>
        <taxon>Bacteria</taxon>
        <taxon>Pseudomonadati</taxon>
        <taxon>Pseudomonadota</taxon>
        <taxon>Alphaproteobacteria</taxon>
        <taxon>Maricaulales</taxon>
        <taxon>Maricaulaceae</taxon>
        <taxon>Marinicauda</taxon>
    </lineage>
</organism>
<keyword evidence="5" id="KW-0560">Oxidoreductase</keyword>
<name>A0A2U2BVW4_9PROT</name>
<feature type="domain" description="Fe2OG dioxygenase" evidence="7">
    <location>
        <begin position="163"/>
        <end position="261"/>
    </location>
</feature>
<evidence type="ECO:0000313" key="9">
    <source>
        <dbReference type="Proteomes" id="UP000245168"/>
    </source>
</evidence>
<dbReference type="Proteomes" id="UP000245168">
    <property type="component" value="Unassembled WGS sequence"/>
</dbReference>
<dbReference type="InterPro" id="IPR039558">
    <property type="entry name" value="TPA1/OFD1_N"/>
</dbReference>
<keyword evidence="6" id="KW-0408">Iron</keyword>
<dbReference type="PROSITE" id="PS51471">
    <property type="entry name" value="FE2OG_OXY"/>
    <property type="match status" value="1"/>
</dbReference>
<evidence type="ECO:0000256" key="5">
    <source>
        <dbReference type="ARBA" id="ARBA00023002"/>
    </source>
</evidence>
<dbReference type="GO" id="GO:0006449">
    <property type="term" value="P:regulation of translational termination"/>
    <property type="evidence" value="ECO:0007669"/>
    <property type="project" value="TreeGrafter"/>
</dbReference>
<dbReference type="GO" id="GO:0005737">
    <property type="term" value="C:cytoplasm"/>
    <property type="evidence" value="ECO:0007669"/>
    <property type="project" value="TreeGrafter"/>
</dbReference>
<dbReference type="PANTHER" id="PTHR12117:SF0">
    <property type="entry name" value="PROLYL 3-HYDROXYLASE OGFOD1"/>
    <property type="match status" value="1"/>
</dbReference>
<evidence type="ECO:0000259" key="7">
    <source>
        <dbReference type="PROSITE" id="PS51471"/>
    </source>
</evidence>
<dbReference type="Gene3D" id="2.60.120.620">
    <property type="entry name" value="q2cbj1_9rhob like domain"/>
    <property type="match status" value="1"/>
</dbReference>
<keyword evidence="3" id="KW-0847">Vitamin C</keyword>
<proteinExistence type="predicted"/>
<evidence type="ECO:0000256" key="2">
    <source>
        <dbReference type="ARBA" id="ARBA00022723"/>
    </source>
</evidence>
<dbReference type="EMBL" id="QEXV01000001">
    <property type="protein sequence ID" value="PWE18165.1"/>
    <property type="molecule type" value="Genomic_DNA"/>
</dbReference>
<evidence type="ECO:0000256" key="1">
    <source>
        <dbReference type="ARBA" id="ARBA00001961"/>
    </source>
</evidence>
<dbReference type="PANTHER" id="PTHR12117">
    <property type="entry name" value="HISTONE ACETYLTRANSFERASE COMPLEX"/>
    <property type="match status" value="1"/>
</dbReference>
<dbReference type="GO" id="GO:0031543">
    <property type="term" value="F:peptidyl-proline dioxygenase activity"/>
    <property type="evidence" value="ECO:0007669"/>
    <property type="project" value="TreeGrafter"/>
</dbReference>
<reference evidence="9" key="1">
    <citation type="submission" date="2018-05" db="EMBL/GenBank/DDBJ databases">
        <authorList>
            <person name="Liu B.-T."/>
        </authorList>
    </citation>
    <scope>NUCLEOTIDE SEQUENCE [LARGE SCALE GENOMIC DNA]</scope>
    <source>
        <strain evidence="9">WD6-1</strain>
    </source>
</reference>
<dbReference type="InterPro" id="IPR006620">
    <property type="entry name" value="Pro_4_hyd_alph"/>
</dbReference>
<keyword evidence="4" id="KW-0223">Dioxygenase</keyword>
<gene>
    <name evidence="8" type="ORF">DDZ18_00695</name>
</gene>
<dbReference type="GO" id="GO:0005506">
    <property type="term" value="F:iron ion binding"/>
    <property type="evidence" value="ECO:0007669"/>
    <property type="project" value="InterPro"/>
</dbReference>
<sequence length="267" mass="29357">MTTAWLHHVSGDAGPAVNDPSSTIERVRLAAGRGQVADAARRFARDRRVLIENVLREEDAARLHAAAASWTRWNLVTRIDSAHRDFNPAGLAALPQDKAAVVQGLIDREARQGFQYLFETYALYDAARAGRLDDPDLGAAFAFVRSPEFLELARTITGRSEIAYADAQLTRFRAGHYLARHDDAVDGKNRVAAYVINLTRGWRADCGGQLQFVDGDGHVERAYTPTFNALAMFEVPTPHAVSPVAPWVDGHRLSITGWLRSGREAGV</sequence>
<dbReference type="Pfam" id="PF13661">
    <property type="entry name" value="2OG-FeII_Oxy_4"/>
    <property type="match status" value="1"/>
</dbReference>
<evidence type="ECO:0000256" key="6">
    <source>
        <dbReference type="ARBA" id="ARBA00023004"/>
    </source>
</evidence>
<dbReference type="InterPro" id="IPR005123">
    <property type="entry name" value="Oxoglu/Fe-dep_dioxygenase_dom"/>
</dbReference>
<dbReference type="SMART" id="SM00702">
    <property type="entry name" value="P4Hc"/>
    <property type="match status" value="1"/>
</dbReference>